<evidence type="ECO:0008006" key="3">
    <source>
        <dbReference type="Google" id="ProtNLM"/>
    </source>
</evidence>
<name>A0ABW7WX10_9NOCA</name>
<comment type="caution">
    <text evidence="1">The sequence shown here is derived from an EMBL/GenBank/DDBJ whole genome shotgun (WGS) entry which is preliminary data.</text>
</comment>
<accession>A0ABW7WX10</accession>
<dbReference type="Proteomes" id="UP001611415">
    <property type="component" value="Unassembled WGS sequence"/>
</dbReference>
<protein>
    <recommendedName>
        <fullName evidence="3">ATP-binding protein</fullName>
    </recommendedName>
</protein>
<keyword evidence="2" id="KW-1185">Reference proteome</keyword>
<organism evidence="1 2">
    <name type="scientific">Nocardia xishanensis</name>
    <dbReference type="NCBI Taxonomy" id="238964"/>
    <lineage>
        <taxon>Bacteria</taxon>
        <taxon>Bacillati</taxon>
        <taxon>Actinomycetota</taxon>
        <taxon>Actinomycetes</taxon>
        <taxon>Mycobacteriales</taxon>
        <taxon>Nocardiaceae</taxon>
        <taxon>Nocardia</taxon>
    </lineage>
</organism>
<evidence type="ECO:0000313" key="1">
    <source>
        <dbReference type="EMBL" id="MFI2473363.1"/>
    </source>
</evidence>
<sequence>MVIVGRAELLELIDTLVRVPRGNSETTGNPVLVLEGYGGAGRTTVLEQALDRWQRRTPTVLVRPLERPYDQYNPARPVLAAAMLGLSMDLPGFPIAFPRIVVAQLAINENFTDVPATEHRERLRTVLNRYRDRAALVGFIGDLVGLAGAQAANIKVPGAAVIAPTLSEHLSNLVVARLTRGRLITKITWGSAVSWYGHQDLGLRADAETVLVELAIKAASEDPEIRRGVDDLLISAFLADLRNSAARVAGRPSNVVVLLDDGDVPAAVAFTSALLRSRKAMAAAGSSLTDPLTLITTSSGVLAEELDGQVPAAATWTPRQRADPAARDAWARLSLSDLSEFEVKTLAKEVTAIEADRIGAQVYRLTEGHPSATGYVLNRIRQARQRADDLEALLRDNHAGPGTAVQRHLLGLFARDLHPRKQLDESILDALVTVSAARTKGDALRLLTLLPSEFGGRSPLFRSPTLWSAPTEDGVLPAFARRMGLRELAGRTRDTPPGWDRVFGTLLDTVGSGDRASRLHYTRLLHGGGAIVDELAGLLSTSDTSEWLTLFDEIVEISDPRRPDAALIDGSDHATSPAEHIAVLLAVAPAIESDLRITTVRRREILCARAAHSFDRLADHATDRTPILLRANEYHDCARRSR</sequence>
<evidence type="ECO:0000313" key="2">
    <source>
        <dbReference type="Proteomes" id="UP001611415"/>
    </source>
</evidence>
<reference evidence="1 2" key="1">
    <citation type="submission" date="2024-10" db="EMBL/GenBank/DDBJ databases">
        <title>The Natural Products Discovery Center: Release of the First 8490 Sequenced Strains for Exploring Actinobacteria Biosynthetic Diversity.</title>
        <authorList>
            <person name="Kalkreuter E."/>
            <person name="Kautsar S.A."/>
            <person name="Yang D."/>
            <person name="Bader C.D."/>
            <person name="Teijaro C.N."/>
            <person name="Fluegel L."/>
            <person name="Davis C.M."/>
            <person name="Simpson J.R."/>
            <person name="Lauterbach L."/>
            <person name="Steele A.D."/>
            <person name="Gui C."/>
            <person name="Meng S."/>
            <person name="Li G."/>
            <person name="Viehrig K."/>
            <person name="Ye F."/>
            <person name="Su P."/>
            <person name="Kiefer A.F."/>
            <person name="Nichols A."/>
            <person name="Cepeda A.J."/>
            <person name="Yan W."/>
            <person name="Fan B."/>
            <person name="Jiang Y."/>
            <person name="Adhikari A."/>
            <person name="Zheng C.-J."/>
            <person name="Schuster L."/>
            <person name="Cowan T.M."/>
            <person name="Smanski M.J."/>
            <person name="Chevrette M.G."/>
            <person name="De Carvalho L.P.S."/>
            <person name="Shen B."/>
        </authorList>
    </citation>
    <scope>NUCLEOTIDE SEQUENCE [LARGE SCALE GENOMIC DNA]</scope>
    <source>
        <strain evidence="1 2">NPDC019275</strain>
    </source>
</reference>
<dbReference type="EMBL" id="JBIRYO010000004">
    <property type="protein sequence ID" value="MFI2473363.1"/>
    <property type="molecule type" value="Genomic_DNA"/>
</dbReference>
<dbReference type="RefSeq" id="WP_397091977.1">
    <property type="nucleotide sequence ID" value="NZ_JBIRYO010000004.1"/>
</dbReference>
<proteinExistence type="predicted"/>
<gene>
    <name evidence="1" type="ORF">ACH49W_08280</name>
</gene>